<proteinExistence type="inferred from homology"/>
<dbReference type="PROSITE" id="PS51175">
    <property type="entry name" value="CBM6"/>
    <property type="match status" value="1"/>
</dbReference>
<dbReference type="RefSeq" id="WP_158355182.1">
    <property type="nucleotide sequence ID" value="NZ_JAHQCX010000008.1"/>
</dbReference>
<name>A0ABS6K902_9FIRM</name>
<dbReference type="InterPro" id="IPR006710">
    <property type="entry name" value="Glyco_hydro_43"/>
</dbReference>
<dbReference type="InterPro" id="IPR023296">
    <property type="entry name" value="Glyco_hydro_beta-prop_sf"/>
</dbReference>
<dbReference type="InterPro" id="IPR052176">
    <property type="entry name" value="Glycosyl_Hydrlase_43_Enz"/>
</dbReference>
<comment type="caution">
    <text evidence="9">The sequence shown here is derived from an EMBL/GenBank/DDBJ whole genome shotgun (WGS) entry which is preliminary data.</text>
</comment>
<evidence type="ECO:0000256" key="1">
    <source>
        <dbReference type="ARBA" id="ARBA00009865"/>
    </source>
</evidence>
<dbReference type="Proteomes" id="UP001314681">
    <property type="component" value="Unassembled WGS sequence"/>
</dbReference>
<protein>
    <submittedName>
        <fullName evidence="9">Family 43 glycosylhydrolase</fullName>
    </submittedName>
</protein>
<evidence type="ECO:0000313" key="9">
    <source>
        <dbReference type="EMBL" id="MBU9726998.1"/>
    </source>
</evidence>
<evidence type="ECO:0000256" key="6">
    <source>
        <dbReference type="ARBA" id="ARBA00023295"/>
    </source>
</evidence>
<dbReference type="CDD" id="cd18620">
    <property type="entry name" value="GH43_XylA-like"/>
    <property type="match status" value="1"/>
</dbReference>
<keyword evidence="2" id="KW-0624">Polysaccharide degradation</keyword>
<dbReference type="PANTHER" id="PTHR43772">
    <property type="entry name" value="ENDO-1,4-BETA-XYLANASE"/>
    <property type="match status" value="1"/>
</dbReference>
<sequence length="424" mass="47264">MNPLLPIRHFVPDTEARVMPDGRLYLYGSYDISRETTYCSDILHVFSTDDLVHWTDHGAALRSQDIPWASEGHLLYAPDCIYQDGTYYLYFCMTGSYEGVAISDSPAGPFHHPVPITPADRDSIDPAVFIDTDGQAYYFWGQFHLRGSKLNPDMITLDVSTLNTCIIDEKNHGFHEGISIRKRNGIYYLLYTDISRGKATCISYAMSDSPLGPYKKGGVIIDNINCDPNTWNNHGCMAEYKGQWYVFYHRSSQNSKFNRRVCIEPIFFDERGYIAEVPMTSQGAEPPLSAGVPISAALACQMMHGLFISPAADNTTEILSHATNGSWAAYRYLSFDAPKSFSITAAAAINGGTVEIWADSLLLGSCLVTPTGGWDIYRTFRCPLTPVTGVKTLYLVFRGNDLKRRLMDVKEFCFYGDCGSGNAD</sequence>
<dbReference type="Pfam" id="PF03422">
    <property type="entry name" value="CBM_6"/>
    <property type="match status" value="1"/>
</dbReference>
<keyword evidence="5" id="KW-0119">Carbohydrate metabolism</keyword>
<keyword evidence="10" id="KW-1185">Reference proteome</keyword>
<keyword evidence="4 7" id="KW-0378">Hydrolase</keyword>
<dbReference type="Gene3D" id="2.115.10.20">
    <property type="entry name" value="Glycosyl hydrolase domain, family 43"/>
    <property type="match status" value="1"/>
</dbReference>
<dbReference type="EMBL" id="JAHQCX010000008">
    <property type="protein sequence ID" value="MBU9726998.1"/>
    <property type="molecule type" value="Genomic_DNA"/>
</dbReference>
<dbReference type="InterPro" id="IPR008979">
    <property type="entry name" value="Galactose-bd-like_sf"/>
</dbReference>
<dbReference type="InterPro" id="IPR006584">
    <property type="entry name" value="Cellulose-bd_IV"/>
</dbReference>
<dbReference type="SUPFAM" id="SSF75005">
    <property type="entry name" value="Arabinanase/levansucrase/invertase"/>
    <property type="match status" value="1"/>
</dbReference>
<keyword evidence="3" id="KW-0732">Signal</keyword>
<keyword evidence="6 7" id="KW-0326">Glycosidase</keyword>
<dbReference type="CDD" id="cd04084">
    <property type="entry name" value="CBM6_xylanase-like"/>
    <property type="match status" value="1"/>
</dbReference>
<keyword evidence="2" id="KW-0858">Xylan degradation</keyword>
<comment type="similarity">
    <text evidence="1 7">Belongs to the glycosyl hydrolase 43 family.</text>
</comment>
<evidence type="ECO:0000256" key="7">
    <source>
        <dbReference type="RuleBase" id="RU361187"/>
    </source>
</evidence>
<dbReference type="SMART" id="SM00606">
    <property type="entry name" value="CBD_IV"/>
    <property type="match status" value="1"/>
</dbReference>
<evidence type="ECO:0000313" key="10">
    <source>
        <dbReference type="Proteomes" id="UP001314681"/>
    </source>
</evidence>
<dbReference type="Gene3D" id="2.60.120.260">
    <property type="entry name" value="Galactose-binding domain-like"/>
    <property type="match status" value="1"/>
</dbReference>
<reference evidence="9 10" key="1">
    <citation type="submission" date="2021-06" db="EMBL/GenBank/DDBJ databases">
        <title>Description of novel taxa of the family Lachnospiraceae.</title>
        <authorList>
            <person name="Chaplin A.V."/>
            <person name="Sokolova S.R."/>
            <person name="Pikina A.P."/>
            <person name="Korzhanova M."/>
            <person name="Belova V."/>
            <person name="Korostin D."/>
            <person name="Efimov B.A."/>
        </authorList>
    </citation>
    <scope>NUCLEOTIDE SEQUENCE [LARGE SCALE GENOMIC DNA]</scope>
    <source>
        <strain evidence="9 10">ASD4241</strain>
    </source>
</reference>
<accession>A0ABS6K902</accession>
<dbReference type="Pfam" id="PF04616">
    <property type="entry name" value="Glyco_hydro_43"/>
    <property type="match status" value="1"/>
</dbReference>
<evidence type="ECO:0000259" key="8">
    <source>
        <dbReference type="PROSITE" id="PS51175"/>
    </source>
</evidence>
<organism evidence="9 10">
    <name type="scientific">Diplocloster modestus</name>
    <dbReference type="NCBI Taxonomy" id="2850322"/>
    <lineage>
        <taxon>Bacteria</taxon>
        <taxon>Bacillati</taxon>
        <taxon>Bacillota</taxon>
        <taxon>Clostridia</taxon>
        <taxon>Lachnospirales</taxon>
        <taxon>Lachnospiraceae</taxon>
        <taxon>Diplocloster</taxon>
    </lineage>
</organism>
<dbReference type="InterPro" id="IPR005084">
    <property type="entry name" value="CBM6"/>
</dbReference>
<gene>
    <name evidence="9" type="ORF">KTH90_13325</name>
</gene>
<evidence type="ECO:0000256" key="2">
    <source>
        <dbReference type="ARBA" id="ARBA00022651"/>
    </source>
</evidence>
<evidence type="ECO:0000256" key="4">
    <source>
        <dbReference type="ARBA" id="ARBA00022801"/>
    </source>
</evidence>
<feature type="domain" description="CBM6" evidence="8">
    <location>
        <begin position="292"/>
        <end position="415"/>
    </location>
</feature>
<dbReference type="SUPFAM" id="SSF49785">
    <property type="entry name" value="Galactose-binding domain-like"/>
    <property type="match status" value="1"/>
</dbReference>
<dbReference type="PANTHER" id="PTHR43772:SF2">
    <property type="entry name" value="PUTATIVE (AFU_ORTHOLOGUE AFUA_2G04480)-RELATED"/>
    <property type="match status" value="1"/>
</dbReference>
<evidence type="ECO:0000256" key="3">
    <source>
        <dbReference type="ARBA" id="ARBA00022729"/>
    </source>
</evidence>
<evidence type="ECO:0000256" key="5">
    <source>
        <dbReference type="ARBA" id="ARBA00023277"/>
    </source>
</evidence>